<reference evidence="1 2" key="1">
    <citation type="submission" date="2020-08" db="EMBL/GenBank/DDBJ databases">
        <title>Sequencing the genomes of 1000 actinobacteria strains.</title>
        <authorList>
            <person name="Klenk H.-P."/>
        </authorList>
    </citation>
    <scope>NUCLEOTIDE SEQUENCE [LARGE SCALE GENOMIC DNA]</scope>
    <source>
        <strain evidence="1 2">DSM 43768</strain>
    </source>
</reference>
<accession>A0A7X0U127</accession>
<comment type="caution">
    <text evidence="1">The sequence shown here is derived from an EMBL/GenBank/DDBJ whole genome shotgun (WGS) entry which is preliminary data.</text>
</comment>
<organism evidence="1 2">
    <name type="scientific">Nonomuraea rubra</name>
    <dbReference type="NCBI Taxonomy" id="46180"/>
    <lineage>
        <taxon>Bacteria</taxon>
        <taxon>Bacillati</taxon>
        <taxon>Actinomycetota</taxon>
        <taxon>Actinomycetes</taxon>
        <taxon>Streptosporangiales</taxon>
        <taxon>Streptosporangiaceae</taxon>
        <taxon>Nonomuraea</taxon>
    </lineage>
</organism>
<sequence>MARARRWTFEGGWWHGRSVLTPPLGDVVRRRA</sequence>
<name>A0A7X0U127_9ACTN</name>
<keyword evidence="2" id="KW-1185">Reference proteome</keyword>
<proteinExistence type="predicted"/>
<protein>
    <submittedName>
        <fullName evidence="1">Uncharacterized protein</fullName>
    </submittedName>
</protein>
<dbReference type="EMBL" id="JACHMI010000001">
    <property type="protein sequence ID" value="MBB6551143.1"/>
    <property type="molecule type" value="Genomic_DNA"/>
</dbReference>
<dbReference type="Proteomes" id="UP000565579">
    <property type="component" value="Unassembled WGS sequence"/>
</dbReference>
<dbReference type="AlphaFoldDB" id="A0A7X0U127"/>
<gene>
    <name evidence="1" type="ORF">HD593_005938</name>
</gene>
<evidence type="ECO:0000313" key="2">
    <source>
        <dbReference type="Proteomes" id="UP000565579"/>
    </source>
</evidence>
<evidence type="ECO:0000313" key="1">
    <source>
        <dbReference type="EMBL" id="MBB6551143.1"/>
    </source>
</evidence>